<reference evidence="5" key="1">
    <citation type="submission" date="2022-12" db="EMBL/GenBank/DDBJ databases">
        <title>New Phytohabitans aurantiacus sp. RD004123 nov., an actinomycete isolated from soil.</title>
        <authorList>
            <person name="Triningsih D.W."/>
            <person name="Harunari E."/>
            <person name="Igarashi Y."/>
        </authorList>
    </citation>
    <scope>NUCLEOTIDE SEQUENCE</scope>
    <source>
        <strain evidence="5">RD004123</strain>
    </source>
</reference>
<comment type="similarity">
    <text evidence="1">Belongs to the Gfo/Idh/MocA family.</text>
</comment>
<dbReference type="Pfam" id="PF01408">
    <property type="entry name" value="GFO_IDH_MocA"/>
    <property type="match status" value="1"/>
</dbReference>
<dbReference type="PANTHER" id="PTHR43377">
    <property type="entry name" value="BILIVERDIN REDUCTASE A"/>
    <property type="match status" value="1"/>
</dbReference>
<accession>A0ABQ5QPW9</accession>
<organism evidence="5 6">
    <name type="scientific">Phytohabitans aurantiacus</name>
    <dbReference type="NCBI Taxonomy" id="3016789"/>
    <lineage>
        <taxon>Bacteria</taxon>
        <taxon>Bacillati</taxon>
        <taxon>Actinomycetota</taxon>
        <taxon>Actinomycetes</taxon>
        <taxon>Micromonosporales</taxon>
        <taxon>Micromonosporaceae</taxon>
    </lineage>
</organism>
<protein>
    <recommendedName>
        <fullName evidence="7">Oxidoreductase</fullName>
    </recommendedName>
</protein>
<proteinExistence type="inferred from homology"/>
<dbReference type="Pfam" id="PF02894">
    <property type="entry name" value="GFO_IDH_MocA_C"/>
    <property type="match status" value="1"/>
</dbReference>
<evidence type="ECO:0000313" key="5">
    <source>
        <dbReference type="EMBL" id="GLH96483.1"/>
    </source>
</evidence>
<dbReference type="Proteomes" id="UP001144280">
    <property type="component" value="Unassembled WGS sequence"/>
</dbReference>
<name>A0ABQ5QPW9_9ACTN</name>
<dbReference type="PANTHER" id="PTHR43377:SF1">
    <property type="entry name" value="BILIVERDIN REDUCTASE A"/>
    <property type="match status" value="1"/>
</dbReference>
<gene>
    <name evidence="5" type="ORF">Pa4123_17570</name>
</gene>
<dbReference type="InterPro" id="IPR000683">
    <property type="entry name" value="Gfo/Idh/MocA-like_OxRdtase_N"/>
</dbReference>
<dbReference type="RefSeq" id="WP_281893711.1">
    <property type="nucleotide sequence ID" value="NZ_BSDI01000007.1"/>
</dbReference>
<feature type="domain" description="Gfo/Idh/MocA-like oxidoreductase C-terminal" evidence="4">
    <location>
        <begin position="187"/>
        <end position="346"/>
    </location>
</feature>
<evidence type="ECO:0000256" key="2">
    <source>
        <dbReference type="SAM" id="MobiDB-lite"/>
    </source>
</evidence>
<feature type="domain" description="Gfo/Idh/MocA-like oxidoreductase N-terminal" evidence="3">
    <location>
        <begin position="25"/>
        <end position="142"/>
    </location>
</feature>
<dbReference type="Gene3D" id="3.30.360.10">
    <property type="entry name" value="Dihydrodipicolinate Reductase, domain 2"/>
    <property type="match status" value="1"/>
</dbReference>
<evidence type="ECO:0000259" key="4">
    <source>
        <dbReference type="Pfam" id="PF02894"/>
    </source>
</evidence>
<comment type="caution">
    <text evidence="5">The sequence shown here is derived from an EMBL/GenBank/DDBJ whole genome shotgun (WGS) entry which is preliminary data.</text>
</comment>
<dbReference type="Gene3D" id="3.40.50.720">
    <property type="entry name" value="NAD(P)-binding Rossmann-like Domain"/>
    <property type="match status" value="1"/>
</dbReference>
<dbReference type="SUPFAM" id="SSF51735">
    <property type="entry name" value="NAD(P)-binding Rossmann-fold domains"/>
    <property type="match status" value="1"/>
</dbReference>
<evidence type="ECO:0000259" key="3">
    <source>
        <dbReference type="Pfam" id="PF01408"/>
    </source>
</evidence>
<dbReference type="EMBL" id="BSDI01000007">
    <property type="protein sequence ID" value="GLH96483.1"/>
    <property type="molecule type" value="Genomic_DNA"/>
</dbReference>
<evidence type="ECO:0008006" key="7">
    <source>
        <dbReference type="Google" id="ProtNLM"/>
    </source>
</evidence>
<dbReference type="InterPro" id="IPR051450">
    <property type="entry name" value="Gfo/Idh/MocA_Oxidoreductases"/>
</dbReference>
<keyword evidence="6" id="KW-1185">Reference proteome</keyword>
<dbReference type="SUPFAM" id="SSF55347">
    <property type="entry name" value="Glyceraldehyde-3-phosphate dehydrogenase-like, C-terminal domain"/>
    <property type="match status" value="1"/>
</dbReference>
<sequence length="351" mass="38204">MNTAARWAPGVPARPSPDGSGPPTRVAVVGTGAWWGLQHANVFAARPDTKLVAIVGRDPRRTAARAASYGARSYVDIEEMLDRERPDLVSVCLPNEGHFEPTLRVIRAGFPLLVEKPLVFTPDEGAVLLAEAQARDLFFAINFNHRYARPVRMAREAVACGDLGTLVFATWRFGGEAGTSAHPHANLIETQCHGLDMLEHLCGPVDSVMAQMTDVTGRGWSTLVVALRFASGAVGSLVGSYDSSYSYPATHLVEVNGTAGRLVIEDTVRRFTYQAAGDETARVWQAGYFNDHDRDFHYTFDRHVDHLLDALRHGREPPVHARAGQRALVVAGAIIRSFETGTRVSVADLSP</sequence>
<evidence type="ECO:0000313" key="6">
    <source>
        <dbReference type="Proteomes" id="UP001144280"/>
    </source>
</evidence>
<feature type="region of interest" description="Disordered" evidence="2">
    <location>
        <begin position="1"/>
        <end position="23"/>
    </location>
</feature>
<dbReference type="InterPro" id="IPR036291">
    <property type="entry name" value="NAD(P)-bd_dom_sf"/>
</dbReference>
<evidence type="ECO:0000256" key="1">
    <source>
        <dbReference type="ARBA" id="ARBA00010928"/>
    </source>
</evidence>
<dbReference type="InterPro" id="IPR004104">
    <property type="entry name" value="Gfo/Idh/MocA-like_OxRdtase_C"/>
</dbReference>